<evidence type="ECO:0000313" key="5">
    <source>
        <dbReference type="Proteomes" id="UP001651880"/>
    </source>
</evidence>
<proteinExistence type="predicted"/>
<dbReference type="RefSeq" id="WP_255229304.1">
    <property type="nucleotide sequence ID" value="NZ_JAJEKE010000029.1"/>
</dbReference>
<name>A0ABT1NMB0_9FIRM</name>
<dbReference type="EMBL" id="JAJEKE010000029">
    <property type="protein sequence ID" value="MCQ1531739.1"/>
    <property type="molecule type" value="Genomic_DNA"/>
</dbReference>
<organism evidence="4 5">
    <name type="scientific">Lutispora saccharofermentans</name>
    <dbReference type="NCBI Taxonomy" id="3024236"/>
    <lineage>
        <taxon>Bacteria</taxon>
        <taxon>Bacillati</taxon>
        <taxon>Bacillota</taxon>
        <taxon>Clostridia</taxon>
        <taxon>Lutisporales</taxon>
        <taxon>Lutisporaceae</taxon>
        <taxon>Lutispora</taxon>
    </lineage>
</organism>
<reference evidence="4 5" key="1">
    <citation type="submission" date="2021-10" db="EMBL/GenBank/DDBJ databases">
        <title>Lutispora strain m25 sp. nov., a thermophilic, non-spore-forming bacterium isolated from a lab-scale methanogenic bioreactor digesting anaerobic sludge.</title>
        <authorList>
            <person name="El Houari A."/>
            <person name="Mcdonald J."/>
        </authorList>
    </citation>
    <scope>NUCLEOTIDE SEQUENCE [LARGE SCALE GENOMIC DNA]</scope>
    <source>
        <strain evidence="5">m25</strain>
    </source>
</reference>
<feature type="repeat" description="TPR" evidence="1">
    <location>
        <begin position="137"/>
        <end position="170"/>
    </location>
</feature>
<sequence>MSHYNKHGLIKGISIIIAIVLVLGFCGAEKIYAGSETNSEMINEDTLEKLLEEADELLVKPDKAAAMEKFKQIVDSCDTVLQSNPDETLLWLANYYKGIALNELGQNGEAEACLKIAENIAKDLIDKRKSVNKKKQAKVYYYLGRIQMQKNDKVKAIEYVKKAFEIGQSNEYSYRLHMDPAFSPIRNTDEYYDLVDMLLMIDESISITTGIKVKDGTPMVECRDIAEPLGAQWIWDEAVKTITIKKFDKTIVMNIESKKAKVNGIEVSLKVAPFLYEKTHKNSDNKSFKIYVPIEFIAKELGQMVSRKDVKVDERYMAPAIVVREDYSRVKYTEEQKKWAVAPAVNIYKYNWGIYNVMGGHDRFCGYVSSSKSTLKKSWGIENREDFFRILEWLKKEGHTRSYRQMEQQLSGENLKLLQVAIDKGEEVPFIFKLYVKNKDKLKDKGLIAWDYCRIVQITGWSYVAGYITIEEAYDICMDACRVIQKTYSSWEDMAEHYIIGYEFWSEEDRNDESTQAYRRNKLNQELLKSKYSPFNTLPWDLNLDKIE</sequence>
<dbReference type="Pfam" id="PF07833">
    <property type="entry name" value="Cu_amine_oxidN1"/>
    <property type="match status" value="1"/>
</dbReference>
<comment type="caution">
    <text evidence="4">The sequence shown here is derived from an EMBL/GenBank/DDBJ whole genome shotgun (WGS) entry which is preliminary data.</text>
</comment>
<dbReference type="SMART" id="SM00028">
    <property type="entry name" value="TPR"/>
    <property type="match status" value="2"/>
</dbReference>
<evidence type="ECO:0000313" key="4">
    <source>
        <dbReference type="EMBL" id="MCQ1531739.1"/>
    </source>
</evidence>
<dbReference type="PROSITE" id="PS50005">
    <property type="entry name" value="TPR"/>
    <property type="match status" value="1"/>
</dbReference>
<dbReference type="InterPro" id="IPR011990">
    <property type="entry name" value="TPR-like_helical_dom_sf"/>
</dbReference>
<feature type="domain" description="Copper amine oxidase-like N-terminal" evidence="3">
    <location>
        <begin position="212"/>
        <end position="307"/>
    </location>
</feature>
<keyword evidence="5" id="KW-1185">Reference proteome</keyword>
<dbReference type="InterPro" id="IPR012854">
    <property type="entry name" value="Cu_amine_oxidase-like_N"/>
</dbReference>
<dbReference type="Pfam" id="PF06889">
    <property type="entry name" value="DUF1266"/>
    <property type="match status" value="1"/>
</dbReference>
<dbReference type="SUPFAM" id="SSF55383">
    <property type="entry name" value="Copper amine oxidase, domain N"/>
    <property type="match status" value="1"/>
</dbReference>
<dbReference type="Gene3D" id="1.25.40.10">
    <property type="entry name" value="Tetratricopeptide repeat domain"/>
    <property type="match status" value="1"/>
</dbReference>
<dbReference type="InterPro" id="IPR036582">
    <property type="entry name" value="Mao_N_sf"/>
</dbReference>
<dbReference type="SUPFAM" id="SSF48452">
    <property type="entry name" value="TPR-like"/>
    <property type="match status" value="1"/>
</dbReference>
<dbReference type="Proteomes" id="UP001651880">
    <property type="component" value="Unassembled WGS sequence"/>
</dbReference>
<gene>
    <name evidence="4" type="ORF">LJD61_19660</name>
</gene>
<evidence type="ECO:0000259" key="2">
    <source>
        <dbReference type="Pfam" id="PF06889"/>
    </source>
</evidence>
<protein>
    <submittedName>
        <fullName evidence="4">DUF1266 domain-containing protein</fullName>
    </submittedName>
</protein>
<dbReference type="InterPro" id="IPR019734">
    <property type="entry name" value="TPR_rpt"/>
</dbReference>
<dbReference type="InterPro" id="IPR009677">
    <property type="entry name" value="DUF1266"/>
</dbReference>
<dbReference type="Gene3D" id="3.30.457.10">
    <property type="entry name" value="Copper amine oxidase-like, N-terminal domain"/>
    <property type="match status" value="1"/>
</dbReference>
<evidence type="ECO:0000259" key="3">
    <source>
        <dbReference type="Pfam" id="PF07833"/>
    </source>
</evidence>
<accession>A0ABT1NMB0</accession>
<feature type="domain" description="DUF1266" evidence="2">
    <location>
        <begin position="375"/>
        <end position="540"/>
    </location>
</feature>
<evidence type="ECO:0000256" key="1">
    <source>
        <dbReference type="PROSITE-ProRule" id="PRU00339"/>
    </source>
</evidence>
<keyword evidence="1" id="KW-0802">TPR repeat</keyword>